<accession>U6H9T3</accession>
<feature type="transmembrane region" description="Helical" evidence="9">
    <location>
        <begin position="76"/>
        <end position="94"/>
    </location>
</feature>
<dbReference type="GO" id="GO:0004930">
    <property type="term" value="F:G protein-coupled receptor activity"/>
    <property type="evidence" value="ECO:0007669"/>
    <property type="project" value="UniProtKB-KW"/>
</dbReference>
<dbReference type="PRINTS" id="PR00237">
    <property type="entry name" value="GPCRRHODOPSN"/>
</dbReference>
<reference evidence="11 12" key="1">
    <citation type="submission" date="2013-09" db="EMBL/GenBank/DDBJ databases">
        <authorList>
            <person name="Sundararajan A."/>
        </authorList>
    </citation>
    <scope>NUCLEOTIDE SEQUENCE [LARGE SCALE GENOMIC DNA]</scope>
    <source>
        <strain evidence="11">CIDMTR</strain>
    </source>
</reference>
<evidence type="ECO:0000256" key="6">
    <source>
        <dbReference type="ARBA" id="ARBA00023170"/>
    </source>
</evidence>
<evidence type="ECO:0000256" key="1">
    <source>
        <dbReference type="ARBA" id="ARBA00004141"/>
    </source>
</evidence>
<feature type="transmembrane region" description="Helical" evidence="9">
    <location>
        <begin position="153"/>
        <end position="177"/>
    </location>
</feature>
<feature type="transmembrane region" description="Helical" evidence="9">
    <location>
        <begin position="114"/>
        <end position="132"/>
    </location>
</feature>
<dbReference type="SUPFAM" id="SSF81321">
    <property type="entry name" value="Family A G protein-coupled receptor-like"/>
    <property type="match status" value="1"/>
</dbReference>
<evidence type="ECO:0000256" key="5">
    <source>
        <dbReference type="ARBA" id="ARBA00023136"/>
    </source>
</evidence>
<keyword evidence="4" id="KW-0297">G-protein coupled receptor</keyword>
<feature type="domain" description="G-protein coupled receptors family 1 profile" evidence="10">
    <location>
        <begin position="53"/>
        <end position="310"/>
    </location>
</feature>
<dbReference type="PANTHER" id="PTHR10489">
    <property type="entry name" value="CELL ADHESION MOLECULE"/>
    <property type="match status" value="1"/>
</dbReference>
<dbReference type="InterPro" id="IPR050119">
    <property type="entry name" value="CCR1-9-like"/>
</dbReference>
<dbReference type="SMR" id="U6H9T3"/>
<evidence type="ECO:0000313" key="12">
    <source>
        <dbReference type="Proteomes" id="UP000163196"/>
    </source>
</evidence>
<comment type="subcellular location">
    <subcellularLocation>
        <location evidence="1">Membrane</location>
        <topology evidence="1">Multi-pass membrane protein</topology>
    </subcellularLocation>
</comment>
<evidence type="ECO:0000256" key="7">
    <source>
        <dbReference type="ARBA" id="ARBA00023224"/>
    </source>
</evidence>
<dbReference type="Gene3D" id="1.20.1070.10">
    <property type="entry name" value="Rhodopsin 7-helix transmembrane proteins"/>
    <property type="match status" value="1"/>
</dbReference>
<dbReference type="InterPro" id="IPR000276">
    <property type="entry name" value="GPCR_Rhodpsn"/>
</dbReference>
<keyword evidence="6" id="KW-0675">Receptor</keyword>
<dbReference type="PROSITE" id="PS50262">
    <property type="entry name" value="G_PROTEIN_RECEP_F1_2"/>
    <property type="match status" value="1"/>
</dbReference>
<feature type="region of interest" description="Disordered" evidence="8">
    <location>
        <begin position="387"/>
        <end position="415"/>
    </location>
</feature>
<dbReference type="Pfam" id="PF00001">
    <property type="entry name" value="7tm_1"/>
    <property type="match status" value="1"/>
</dbReference>
<evidence type="ECO:0000259" key="10">
    <source>
        <dbReference type="PROSITE" id="PS50262"/>
    </source>
</evidence>
<feature type="transmembrane region" description="Helical" evidence="9">
    <location>
        <begin position="204"/>
        <end position="227"/>
    </location>
</feature>
<feature type="transmembrane region" description="Helical" evidence="9">
    <location>
        <begin position="40"/>
        <end position="64"/>
    </location>
</feature>
<keyword evidence="5 9" id="KW-0472">Membrane</keyword>
<evidence type="ECO:0000256" key="9">
    <source>
        <dbReference type="SAM" id="Phobius"/>
    </source>
</evidence>
<sequence>MHLIECFSVYPNNKDENDLLHVNDTCPRTESLNMARNVEVFFNVLIISVGGTLNLIVLFTHILANRIHGFSTAAMYLTNLCISNLLTIFSLPYIMMQNFSYMSGSTLTCKFVTLLYYASCTNGLMTLAWISMDRYRIINQRVRKDSSALKNTYKIMGATWFASLLCAGAAPMFTTLINHDNVDPENPDYQTCVTYFRFDQIHTLLSGFTALVTIVWGIIPVMVMSWFYTFFYRTLKRASCKKRNRTIAFICILLCSFLCLQVPFTLLMMYETYVTIIWKSDCADINALKVLHYVSRLIPNMHCLLNPILYAFIGNDFITRLKECFRGELFNRRQYIQSHSKCDNSKISTLPRPTRQSKIKRSKSIETLKNARMSRCELTVPNEQNVFSSLPNAKKQNKPSARDAQNDTDNATSLTKTEFLSMRVLTG</sequence>
<keyword evidence="7" id="KW-0807">Transducer</keyword>
<dbReference type="EMBL" id="HG531783">
    <property type="protein sequence ID" value="CDI95377.1"/>
    <property type="molecule type" value="Genomic_DNA"/>
</dbReference>
<name>U6H9T3_9BETA</name>
<keyword evidence="2 9" id="KW-0812">Transmembrane</keyword>
<feature type="transmembrane region" description="Helical" evidence="9">
    <location>
        <begin position="247"/>
        <end position="270"/>
    </location>
</feature>
<dbReference type="InterPro" id="IPR017452">
    <property type="entry name" value="GPCR_Rhodpsn_7TM"/>
</dbReference>
<proteinExistence type="predicted"/>
<dbReference type="Proteomes" id="UP000163196">
    <property type="component" value="Genome"/>
</dbReference>
<dbReference type="PANTHER" id="PTHR10489:SF932">
    <property type="entry name" value="G-PROTEIN COUPLED RECEPTORS FAMILY 1 PROFILE DOMAIN-CONTAINING PROTEIN"/>
    <property type="match status" value="1"/>
</dbReference>
<protein>
    <submittedName>
        <fullName evidence="11">GP33</fullName>
    </submittedName>
</protein>
<evidence type="ECO:0000256" key="4">
    <source>
        <dbReference type="ARBA" id="ARBA00023040"/>
    </source>
</evidence>
<evidence type="ECO:0000256" key="2">
    <source>
        <dbReference type="ARBA" id="ARBA00022692"/>
    </source>
</evidence>
<dbReference type="GO" id="GO:0016020">
    <property type="term" value="C:membrane"/>
    <property type="evidence" value="ECO:0007669"/>
    <property type="project" value="UniProtKB-SubCell"/>
</dbReference>
<reference evidence="11 12" key="2">
    <citation type="submission" date="2013-11" db="EMBL/GenBank/DDBJ databases">
        <title>Genome sequence of a novel, newly isolated strain of guinea pig cytomegalovirus: CIDMTR strain.</title>
        <authorList>
            <person name="Schleiss M.R."/>
            <person name="Hernandez-Alvarado N."/>
            <person name="Ramaraj T."/>
            <person name="Crow J.A."/>
        </authorList>
    </citation>
    <scope>NUCLEOTIDE SEQUENCE [LARGE SCALE GENOMIC DNA]</scope>
    <source>
        <strain evidence="11">CIDMTR</strain>
    </source>
</reference>
<evidence type="ECO:0000256" key="3">
    <source>
        <dbReference type="ARBA" id="ARBA00022989"/>
    </source>
</evidence>
<organism evidence="11 12">
    <name type="scientific">Caviid herpesvirus 2 str. CIDMTR</name>
    <dbReference type="NCBI Taxonomy" id="1415526"/>
    <lineage>
        <taxon>Viruses</taxon>
        <taxon>Duplodnaviria</taxon>
        <taxon>Heunggongvirae</taxon>
        <taxon>Peploviricota</taxon>
        <taxon>Herviviricetes</taxon>
        <taxon>Herpesvirales</taxon>
        <taxon>Orthoherpesviridae</taxon>
        <taxon>Betaherpesvirinae</taxon>
        <taxon>Quwivirus</taxon>
        <taxon>Quwivirus caviidbeta2</taxon>
    </lineage>
</organism>
<keyword evidence="3 9" id="KW-1133">Transmembrane helix</keyword>
<evidence type="ECO:0000256" key="8">
    <source>
        <dbReference type="SAM" id="MobiDB-lite"/>
    </source>
</evidence>
<evidence type="ECO:0000313" key="11">
    <source>
        <dbReference type="EMBL" id="CDI95377.1"/>
    </source>
</evidence>